<dbReference type="EMBL" id="HG994372">
    <property type="protein sequence ID" value="CAF2116654.1"/>
    <property type="molecule type" value="Genomic_DNA"/>
</dbReference>
<reference evidence="1" key="1">
    <citation type="submission" date="2021-01" db="EMBL/GenBank/DDBJ databases">
        <authorList>
            <consortium name="Genoscope - CEA"/>
            <person name="William W."/>
        </authorList>
    </citation>
    <scope>NUCLEOTIDE SEQUENCE</scope>
</reference>
<name>A0A816V7T7_BRANA</name>
<gene>
    <name evidence="1" type="ORF">DARMORV10_C08P52010.1</name>
</gene>
<accession>A0A816V7T7</accession>
<proteinExistence type="predicted"/>
<dbReference type="Proteomes" id="UP001295469">
    <property type="component" value="Chromosome C08"/>
</dbReference>
<organism evidence="1">
    <name type="scientific">Brassica napus</name>
    <name type="common">Rape</name>
    <dbReference type="NCBI Taxonomy" id="3708"/>
    <lineage>
        <taxon>Eukaryota</taxon>
        <taxon>Viridiplantae</taxon>
        <taxon>Streptophyta</taxon>
        <taxon>Embryophyta</taxon>
        <taxon>Tracheophyta</taxon>
        <taxon>Spermatophyta</taxon>
        <taxon>Magnoliopsida</taxon>
        <taxon>eudicotyledons</taxon>
        <taxon>Gunneridae</taxon>
        <taxon>Pentapetalae</taxon>
        <taxon>rosids</taxon>
        <taxon>malvids</taxon>
        <taxon>Brassicales</taxon>
        <taxon>Brassicaceae</taxon>
        <taxon>Brassiceae</taxon>
        <taxon>Brassica</taxon>
    </lineage>
</organism>
<evidence type="ECO:0000313" key="1">
    <source>
        <dbReference type="EMBL" id="CAF2116654.1"/>
    </source>
</evidence>
<protein>
    <submittedName>
        <fullName evidence="1">(rape) hypothetical protein</fullName>
    </submittedName>
</protein>
<dbReference type="AlphaFoldDB" id="A0A816V7T7"/>
<sequence length="62" mass="7003">MKQTSFSDVNITKPDVRIAFGHYGAKSFSHGHTSSWLKNSLTKRLQRVLPLWSSASNRNKAN</sequence>